<evidence type="ECO:0000313" key="2">
    <source>
        <dbReference type="EMBL" id="CAG6517839.1"/>
    </source>
</evidence>
<dbReference type="AlphaFoldDB" id="A0A8D8DS10"/>
<sequence>MDRRKRAPRLGSGRDQANLGIKQTLAPSETSERRSHGWGSPSVRDCAVVAEPTEPTGEATCGEASGTKAKARRFEHFQKIGSWRKGEACGTDSRAGVPVEH</sequence>
<protein>
    <submittedName>
        <fullName evidence="2">(northern house mosquito) hypothetical protein</fullName>
    </submittedName>
</protein>
<dbReference type="EMBL" id="HBUE01176146">
    <property type="protein sequence ID" value="CAG6517839.1"/>
    <property type="molecule type" value="Transcribed_RNA"/>
</dbReference>
<feature type="region of interest" description="Disordered" evidence="1">
    <location>
        <begin position="1"/>
        <end position="44"/>
    </location>
</feature>
<name>A0A8D8DS10_CULPI</name>
<reference evidence="2" key="1">
    <citation type="submission" date="2021-05" db="EMBL/GenBank/DDBJ databases">
        <authorList>
            <person name="Alioto T."/>
            <person name="Alioto T."/>
            <person name="Gomez Garrido J."/>
        </authorList>
    </citation>
    <scope>NUCLEOTIDE SEQUENCE</scope>
</reference>
<dbReference type="EMBL" id="HBUE01281662">
    <property type="protein sequence ID" value="CAG6569371.1"/>
    <property type="molecule type" value="Transcribed_RNA"/>
</dbReference>
<accession>A0A8D8DS10</accession>
<organism evidence="2">
    <name type="scientific">Culex pipiens</name>
    <name type="common">House mosquito</name>
    <dbReference type="NCBI Taxonomy" id="7175"/>
    <lineage>
        <taxon>Eukaryota</taxon>
        <taxon>Metazoa</taxon>
        <taxon>Ecdysozoa</taxon>
        <taxon>Arthropoda</taxon>
        <taxon>Hexapoda</taxon>
        <taxon>Insecta</taxon>
        <taxon>Pterygota</taxon>
        <taxon>Neoptera</taxon>
        <taxon>Endopterygota</taxon>
        <taxon>Diptera</taxon>
        <taxon>Nematocera</taxon>
        <taxon>Culicoidea</taxon>
        <taxon>Culicidae</taxon>
        <taxon>Culicinae</taxon>
        <taxon>Culicini</taxon>
        <taxon>Culex</taxon>
        <taxon>Culex</taxon>
    </lineage>
</organism>
<evidence type="ECO:0000256" key="1">
    <source>
        <dbReference type="SAM" id="MobiDB-lite"/>
    </source>
</evidence>
<proteinExistence type="predicted"/>